<sequence>LQIRITTHEEWPVQVDGEPHIQPPGTITILKSALKAKMLKKAKKSRRNATSSSTNVAAAAAAVRPVRNEASPSSSRIHPCILLNIDSGPLMHEKSTSDEAHSATANGDDDDDEEGDAFL</sequence>
<feature type="compositionally biased region" description="Low complexity" evidence="1">
    <location>
        <begin position="48"/>
        <end position="65"/>
    </location>
</feature>
<feature type="compositionally biased region" description="Basic and acidic residues" evidence="1">
    <location>
        <begin position="91"/>
        <end position="101"/>
    </location>
</feature>
<accession>A0A0N4TEB6</accession>
<feature type="compositionally biased region" description="Acidic residues" evidence="1">
    <location>
        <begin position="107"/>
        <end position="119"/>
    </location>
</feature>
<protein>
    <submittedName>
        <fullName evidence="2">DAGKa domain-containing protein</fullName>
    </submittedName>
</protein>
<dbReference type="WBParaSite" id="BPAG_0000655401-mRNA-1">
    <property type="protein sequence ID" value="BPAG_0000655401-mRNA-1"/>
    <property type="gene ID" value="BPAG_0000655401"/>
</dbReference>
<feature type="region of interest" description="Disordered" evidence="1">
    <location>
        <begin position="43"/>
        <end position="119"/>
    </location>
</feature>
<dbReference type="SUPFAM" id="SSF111331">
    <property type="entry name" value="NAD kinase/diacylglycerol kinase-like"/>
    <property type="match status" value="1"/>
</dbReference>
<dbReference type="STRING" id="6280.A0A0N4TEB6"/>
<organism evidence="2">
    <name type="scientific">Brugia pahangi</name>
    <name type="common">Filarial nematode worm</name>
    <dbReference type="NCBI Taxonomy" id="6280"/>
    <lineage>
        <taxon>Eukaryota</taxon>
        <taxon>Metazoa</taxon>
        <taxon>Ecdysozoa</taxon>
        <taxon>Nematoda</taxon>
        <taxon>Chromadorea</taxon>
        <taxon>Rhabditida</taxon>
        <taxon>Spirurina</taxon>
        <taxon>Spiruromorpha</taxon>
        <taxon>Filarioidea</taxon>
        <taxon>Onchocercidae</taxon>
        <taxon>Brugia</taxon>
    </lineage>
</organism>
<evidence type="ECO:0000313" key="2">
    <source>
        <dbReference type="WBParaSite" id="BPAG_0000655401-mRNA-1"/>
    </source>
</evidence>
<dbReference type="InterPro" id="IPR016064">
    <property type="entry name" value="NAD/diacylglycerol_kinase_sf"/>
</dbReference>
<proteinExistence type="predicted"/>
<evidence type="ECO:0000256" key="1">
    <source>
        <dbReference type="SAM" id="MobiDB-lite"/>
    </source>
</evidence>
<name>A0A0N4TEB6_BRUPA</name>
<reference evidence="2" key="1">
    <citation type="submission" date="2017-02" db="UniProtKB">
        <authorList>
            <consortium name="WormBaseParasite"/>
        </authorList>
    </citation>
    <scope>IDENTIFICATION</scope>
</reference>
<dbReference type="AlphaFoldDB" id="A0A0N4TEB6"/>